<organism evidence="1 2">
    <name type="scientific">Thelohanellus kitauei</name>
    <name type="common">Myxosporean</name>
    <dbReference type="NCBI Taxonomy" id="669202"/>
    <lineage>
        <taxon>Eukaryota</taxon>
        <taxon>Metazoa</taxon>
        <taxon>Cnidaria</taxon>
        <taxon>Myxozoa</taxon>
        <taxon>Myxosporea</taxon>
        <taxon>Bivalvulida</taxon>
        <taxon>Platysporina</taxon>
        <taxon>Myxobolidae</taxon>
        <taxon>Thelohanellus</taxon>
    </lineage>
</organism>
<sequence length="127" mass="14892">MSFQSSVDYSFTEEDMREELSELSPYRIYVDFHNQAQQTLKIELILQKEAGQSIMNRVWVEVWSENNKEKYFRTKLVTDEVIPHNQKIEFHNKIFNLKGITNANDVVIVTVKSFAMTWGKMGEVGKP</sequence>
<proteinExistence type="predicted"/>
<dbReference type="AlphaFoldDB" id="A0A0C2M7T1"/>
<dbReference type="Proteomes" id="UP000031668">
    <property type="component" value="Unassembled WGS sequence"/>
</dbReference>
<name>A0A0C2M7T1_THEKT</name>
<gene>
    <name evidence="1" type="ORF">RF11_13434</name>
</gene>
<reference evidence="1 2" key="1">
    <citation type="journal article" date="2014" name="Genome Biol. Evol.">
        <title>The genome of the myxosporean Thelohanellus kitauei shows adaptations to nutrient acquisition within its fish host.</title>
        <authorList>
            <person name="Yang Y."/>
            <person name="Xiong J."/>
            <person name="Zhou Z."/>
            <person name="Huo F."/>
            <person name="Miao W."/>
            <person name="Ran C."/>
            <person name="Liu Y."/>
            <person name="Zhang J."/>
            <person name="Feng J."/>
            <person name="Wang M."/>
            <person name="Wang M."/>
            <person name="Wang L."/>
            <person name="Yao B."/>
        </authorList>
    </citation>
    <scope>NUCLEOTIDE SEQUENCE [LARGE SCALE GENOMIC DNA]</scope>
    <source>
        <strain evidence="1">Wuqing</strain>
    </source>
</reference>
<protein>
    <submittedName>
        <fullName evidence="1">Uncharacterized protein</fullName>
    </submittedName>
</protein>
<evidence type="ECO:0000313" key="1">
    <source>
        <dbReference type="EMBL" id="KII63045.1"/>
    </source>
</evidence>
<evidence type="ECO:0000313" key="2">
    <source>
        <dbReference type="Proteomes" id="UP000031668"/>
    </source>
</evidence>
<dbReference type="EMBL" id="JWZT01004794">
    <property type="protein sequence ID" value="KII63045.1"/>
    <property type="molecule type" value="Genomic_DNA"/>
</dbReference>
<accession>A0A0C2M7T1</accession>
<keyword evidence="2" id="KW-1185">Reference proteome</keyword>
<comment type="caution">
    <text evidence="1">The sequence shown here is derived from an EMBL/GenBank/DDBJ whole genome shotgun (WGS) entry which is preliminary data.</text>
</comment>